<evidence type="ECO:0000313" key="3">
    <source>
        <dbReference type="Proteomes" id="UP000595460"/>
    </source>
</evidence>
<gene>
    <name evidence="2" type="ORF">JI749_01985</name>
</gene>
<feature type="signal peptide" evidence="1">
    <location>
        <begin position="1"/>
        <end position="26"/>
    </location>
</feature>
<accession>A0ABX7C334</accession>
<dbReference type="EMBL" id="CP068047">
    <property type="protein sequence ID" value="QQR36431.1"/>
    <property type="molecule type" value="Genomic_DNA"/>
</dbReference>
<proteinExistence type="predicted"/>
<protein>
    <recommendedName>
        <fullName evidence="4">Lysine-specific metallo-endopeptidase domain-containing protein</fullName>
    </recommendedName>
</protein>
<keyword evidence="1" id="KW-0732">Signal</keyword>
<dbReference type="Proteomes" id="UP000595460">
    <property type="component" value="Chromosome"/>
</dbReference>
<reference evidence="2 3" key="1">
    <citation type="submission" date="2021-01" db="EMBL/GenBank/DDBJ databases">
        <title>Genome seq and assembly of Devosia sp. G19.</title>
        <authorList>
            <person name="Chhetri G."/>
        </authorList>
    </citation>
    <scope>NUCLEOTIDE SEQUENCE [LARGE SCALE GENOMIC DNA]</scope>
    <source>
        <strain evidence="2 3">G19</strain>
    </source>
</reference>
<evidence type="ECO:0000313" key="2">
    <source>
        <dbReference type="EMBL" id="QQR36431.1"/>
    </source>
</evidence>
<sequence>MNNKPAEWAMKAALVAGLLLPAPALADDKATLERALAAAIATFEAALPHLDTSEFGVDVAAYRDALTLGRFSSGHWGGTVSVATVIRDGATGSCGRFAAFVRIPPENGSVSLVLCPQFFADGADALRELTVLHEMVHVVAGGDECRAMAFAARVQQAADGRFTPVGAYWSANGCEESAFRLPG</sequence>
<organism evidence="2 3">
    <name type="scientific">Devosia oryziradicis</name>
    <dbReference type="NCBI Taxonomy" id="2801335"/>
    <lineage>
        <taxon>Bacteria</taxon>
        <taxon>Pseudomonadati</taxon>
        <taxon>Pseudomonadota</taxon>
        <taxon>Alphaproteobacteria</taxon>
        <taxon>Hyphomicrobiales</taxon>
        <taxon>Devosiaceae</taxon>
        <taxon>Devosia</taxon>
    </lineage>
</organism>
<evidence type="ECO:0008006" key="4">
    <source>
        <dbReference type="Google" id="ProtNLM"/>
    </source>
</evidence>
<name>A0ABX7C334_9HYPH</name>
<dbReference type="RefSeq" id="WP_201658111.1">
    <property type="nucleotide sequence ID" value="NZ_CP068047.1"/>
</dbReference>
<feature type="chain" id="PRO_5047348763" description="Lysine-specific metallo-endopeptidase domain-containing protein" evidence="1">
    <location>
        <begin position="27"/>
        <end position="183"/>
    </location>
</feature>
<evidence type="ECO:0000256" key="1">
    <source>
        <dbReference type="SAM" id="SignalP"/>
    </source>
</evidence>
<keyword evidence="3" id="KW-1185">Reference proteome</keyword>